<protein>
    <submittedName>
        <fullName evidence="2">Uncharacterized protein</fullName>
    </submittedName>
</protein>
<reference evidence="2" key="1">
    <citation type="submission" date="2022-10" db="EMBL/GenBank/DDBJ databases">
        <title>The WGS of Solirubrobacter ginsenosidimutans DSM 21036.</title>
        <authorList>
            <person name="Jiang Z."/>
        </authorList>
    </citation>
    <scope>NUCLEOTIDE SEQUENCE</scope>
    <source>
        <strain evidence="2">DSM 21036</strain>
    </source>
</reference>
<comment type="caution">
    <text evidence="2">The sequence shown here is derived from an EMBL/GenBank/DDBJ whole genome shotgun (WGS) entry which is preliminary data.</text>
</comment>
<accession>A0A9X3N035</accession>
<name>A0A9X3N035_9ACTN</name>
<dbReference type="EMBL" id="JAPDOD010000035">
    <property type="protein sequence ID" value="MDA0164525.1"/>
    <property type="molecule type" value="Genomic_DNA"/>
</dbReference>
<sequence length="119" mass="12548">MEEHRPQVPAGALQLARDRIALTDLRIRGAVVVERDDPRGLLDRARLIAGFDGAVDRVAVLGENDPRGSAPVVDEEMQPELIVPDLGLAGRPACDEAGGGGERERALGFEREGGDASGA</sequence>
<keyword evidence="3" id="KW-1185">Reference proteome</keyword>
<evidence type="ECO:0000313" key="3">
    <source>
        <dbReference type="Proteomes" id="UP001149140"/>
    </source>
</evidence>
<dbReference type="Proteomes" id="UP001149140">
    <property type="component" value="Unassembled WGS sequence"/>
</dbReference>
<dbReference type="RefSeq" id="WP_270043779.1">
    <property type="nucleotide sequence ID" value="NZ_JAPDOD010000035.1"/>
</dbReference>
<proteinExistence type="predicted"/>
<gene>
    <name evidence="2" type="ORF">OM076_29915</name>
</gene>
<evidence type="ECO:0000256" key="1">
    <source>
        <dbReference type="SAM" id="MobiDB-lite"/>
    </source>
</evidence>
<organism evidence="2 3">
    <name type="scientific">Solirubrobacter ginsenosidimutans</name>
    <dbReference type="NCBI Taxonomy" id="490573"/>
    <lineage>
        <taxon>Bacteria</taxon>
        <taxon>Bacillati</taxon>
        <taxon>Actinomycetota</taxon>
        <taxon>Thermoleophilia</taxon>
        <taxon>Solirubrobacterales</taxon>
        <taxon>Solirubrobacteraceae</taxon>
        <taxon>Solirubrobacter</taxon>
    </lineage>
</organism>
<feature type="compositionally biased region" description="Basic and acidic residues" evidence="1">
    <location>
        <begin position="101"/>
        <end position="119"/>
    </location>
</feature>
<feature type="region of interest" description="Disordered" evidence="1">
    <location>
        <begin position="95"/>
        <end position="119"/>
    </location>
</feature>
<dbReference type="AlphaFoldDB" id="A0A9X3N035"/>
<evidence type="ECO:0000313" key="2">
    <source>
        <dbReference type="EMBL" id="MDA0164525.1"/>
    </source>
</evidence>